<organism evidence="3 4">
    <name type="scientific">Rhizopogon vinicolor AM-OR11-026</name>
    <dbReference type="NCBI Taxonomy" id="1314800"/>
    <lineage>
        <taxon>Eukaryota</taxon>
        <taxon>Fungi</taxon>
        <taxon>Dikarya</taxon>
        <taxon>Basidiomycota</taxon>
        <taxon>Agaricomycotina</taxon>
        <taxon>Agaricomycetes</taxon>
        <taxon>Agaricomycetidae</taxon>
        <taxon>Boletales</taxon>
        <taxon>Suillineae</taxon>
        <taxon>Rhizopogonaceae</taxon>
        <taxon>Rhizopogon</taxon>
    </lineage>
</organism>
<sequence>MFFTAPHHTNPPPALHNARYAGWPDPAVQLPQAHVASPLHRKRTARHVTFDIPSHSSHEDHTTHTQRQPVPQYETHSRTASATQVTRSSDMMDTFGNRRGATRRTPSLQGAFEIRTGARHDTENAKIRHDPLTRRTKDPVSHGVSKFQSAYLHPLLAPPPLPLIYDLRHPPMSLSFPSSSPYADCGSDVLRVPLTPSAPRQIRLISLDFPWAFDIDDVRSPGQAGVTCLEVLSALYTALQRPLTDTEWGSAGEDKHASLLKARDRRLAIIPVDNSGTRMRSTMRFADANQGPTLRDPVVLRVDWLGSRVAFGGLVKDDEFTRRRLIPGAKEPPETWVVKFQSL</sequence>
<protein>
    <recommendedName>
        <fullName evidence="2">DUF6699 domain-containing protein</fullName>
    </recommendedName>
</protein>
<gene>
    <name evidence="3" type="ORF">K503DRAFT_771021</name>
</gene>
<keyword evidence="4" id="KW-1185">Reference proteome</keyword>
<dbReference type="EMBL" id="KV448323">
    <property type="protein sequence ID" value="OAX37909.1"/>
    <property type="molecule type" value="Genomic_DNA"/>
</dbReference>
<dbReference type="AlphaFoldDB" id="A0A1B7MZ73"/>
<feature type="domain" description="DUF6699" evidence="2">
    <location>
        <begin position="163"/>
        <end position="317"/>
    </location>
</feature>
<name>A0A1B7MZ73_9AGAM</name>
<dbReference type="OrthoDB" id="21474at2759"/>
<evidence type="ECO:0000313" key="3">
    <source>
        <dbReference type="EMBL" id="OAX37909.1"/>
    </source>
</evidence>
<proteinExistence type="predicted"/>
<evidence type="ECO:0000256" key="1">
    <source>
        <dbReference type="SAM" id="MobiDB-lite"/>
    </source>
</evidence>
<dbReference type="InterPro" id="IPR046522">
    <property type="entry name" value="DUF6699"/>
</dbReference>
<feature type="region of interest" description="Disordered" evidence="1">
    <location>
        <begin position="52"/>
        <end position="106"/>
    </location>
</feature>
<dbReference type="Pfam" id="PF20415">
    <property type="entry name" value="DUF6699"/>
    <property type="match status" value="1"/>
</dbReference>
<reference evidence="3 4" key="1">
    <citation type="submission" date="2016-06" db="EMBL/GenBank/DDBJ databases">
        <title>Comparative genomics of the ectomycorrhizal sister species Rhizopogon vinicolor and Rhizopogon vesiculosus (Basidiomycota: Boletales) reveals a divergence of the mating type B locus.</title>
        <authorList>
            <consortium name="DOE Joint Genome Institute"/>
            <person name="Mujic A.B."/>
            <person name="Kuo A."/>
            <person name="Tritt A."/>
            <person name="Lipzen A."/>
            <person name="Chen C."/>
            <person name="Johnson J."/>
            <person name="Sharma A."/>
            <person name="Barry K."/>
            <person name="Grigoriev I.V."/>
            <person name="Spatafora J.W."/>
        </authorList>
    </citation>
    <scope>NUCLEOTIDE SEQUENCE [LARGE SCALE GENOMIC DNA]</scope>
    <source>
        <strain evidence="3 4">AM-OR11-026</strain>
    </source>
</reference>
<dbReference type="InParanoid" id="A0A1B7MZ73"/>
<feature type="compositionally biased region" description="Polar residues" evidence="1">
    <location>
        <begin position="78"/>
        <end position="91"/>
    </location>
</feature>
<dbReference type="STRING" id="1314800.A0A1B7MZ73"/>
<evidence type="ECO:0000313" key="4">
    <source>
        <dbReference type="Proteomes" id="UP000092154"/>
    </source>
</evidence>
<evidence type="ECO:0000259" key="2">
    <source>
        <dbReference type="Pfam" id="PF20415"/>
    </source>
</evidence>
<dbReference type="Proteomes" id="UP000092154">
    <property type="component" value="Unassembled WGS sequence"/>
</dbReference>
<accession>A0A1B7MZ73</accession>